<reference evidence="4 5" key="1">
    <citation type="journal article" date="2020" name="IScience">
        <title>Genome Sequencing of the Endangered Kingdonia uniflora (Circaeasteraceae, Ranunculales) Reveals Potential Mechanisms of Evolutionary Specialization.</title>
        <authorList>
            <person name="Sun Y."/>
            <person name="Deng T."/>
            <person name="Zhang A."/>
            <person name="Moore M.J."/>
            <person name="Landis J.B."/>
            <person name="Lin N."/>
            <person name="Zhang H."/>
            <person name="Zhang X."/>
            <person name="Huang J."/>
            <person name="Zhang X."/>
            <person name="Sun H."/>
            <person name="Wang H."/>
        </authorList>
    </citation>
    <scope>NUCLEOTIDE SEQUENCE [LARGE SCALE GENOMIC DNA]</scope>
    <source>
        <strain evidence="4">TB1705</strain>
        <tissue evidence="4">Leaf</tissue>
    </source>
</reference>
<sequence>MGIFFQLACISSGLVSVKEIVFMKITFSELSDMIAGCLFGVVLQIVILLIGLSWEGIDLGAKGFDSRTLERRSEIFSYFSCIQTIFLATTTSIIRMFREEVGWKNAIILNGTSLVNFLVFILCCWVVDPRNKRKRPPRNAEHARNMLKGKKNVELIKVKKFERCKSNLDHAPTEYNCLEHLLDPEGNFLKQVEARTDCCVLIRGHGSMQDSNLEKMMSRKPGYEHLDEPLHILVGAKLPPETIDARLWEACQILHDLLRPMDFFVKQ</sequence>
<dbReference type="GO" id="GO:0048024">
    <property type="term" value="P:regulation of mRNA splicing, via spliceosome"/>
    <property type="evidence" value="ECO:0007669"/>
    <property type="project" value="TreeGrafter"/>
</dbReference>
<evidence type="ECO:0000313" key="5">
    <source>
        <dbReference type="Proteomes" id="UP000541444"/>
    </source>
</evidence>
<dbReference type="InterPro" id="IPR045071">
    <property type="entry name" value="BBP-like"/>
</dbReference>
<dbReference type="InterPro" id="IPR036612">
    <property type="entry name" value="KH_dom_type_1_sf"/>
</dbReference>
<dbReference type="SUPFAM" id="SSF54791">
    <property type="entry name" value="Eukaryotic type KH-domain (KH-domain type I)"/>
    <property type="match status" value="1"/>
</dbReference>
<keyword evidence="1" id="KW-0694">RNA-binding</keyword>
<keyword evidence="5" id="KW-1185">Reference proteome</keyword>
<evidence type="ECO:0000259" key="3">
    <source>
        <dbReference type="Pfam" id="PF22675"/>
    </source>
</evidence>
<dbReference type="AlphaFoldDB" id="A0A7J7LM73"/>
<dbReference type="Proteomes" id="UP000541444">
    <property type="component" value="Unassembled WGS sequence"/>
</dbReference>
<comment type="caution">
    <text evidence="4">The sequence shown here is derived from an EMBL/GenBank/DDBJ whole genome shotgun (WGS) entry which is preliminary data.</text>
</comment>
<evidence type="ECO:0000256" key="2">
    <source>
        <dbReference type="SAM" id="Phobius"/>
    </source>
</evidence>
<keyword evidence="2" id="KW-0472">Membrane</keyword>
<feature type="transmembrane region" description="Helical" evidence="2">
    <location>
        <begin position="33"/>
        <end position="54"/>
    </location>
</feature>
<dbReference type="InterPro" id="IPR055256">
    <property type="entry name" value="KH_1_KHDC4/BBP-like"/>
</dbReference>
<dbReference type="PANTHER" id="PTHR11208">
    <property type="entry name" value="RNA-BINDING PROTEIN RELATED"/>
    <property type="match status" value="1"/>
</dbReference>
<dbReference type="OrthoDB" id="6777263at2759"/>
<dbReference type="GO" id="GO:0003729">
    <property type="term" value="F:mRNA binding"/>
    <property type="evidence" value="ECO:0007669"/>
    <property type="project" value="TreeGrafter"/>
</dbReference>
<keyword evidence="2" id="KW-0812">Transmembrane</keyword>
<organism evidence="4 5">
    <name type="scientific">Kingdonia uniflora</name>
    <dbReference type="NCBI Taxonomy" id="39325"/>
    <lineage>
        <taxon>Eukaryota</taxon>
        <taxon>Viridiplantae</taxon>
        <taxon>Streptophyta</taxon>
        <taxon>Embryophyta</taxon>
        <taxon>Tracheophyta</taxon>
        <taxon>Spermatophyta</taxon>
        <taxon>Magnoliopsida</taxon>
        <taxon>Ranunculales</taxon>
        <taxon>Circaeasteraceae</taxon>
        <taxon>Kingdonia</taxon>
    </lineage>
</organism>
<feature type="domain" description="KHDC4/BBP-like KH-domain type I" evidence="3">
    <location>
        <begin position="172"/>
        <end position="258"/>
    </location>
</feature>
<evidence type="ECO:0000256" key="1">
    <source>
        <dbReference type="ARBA" id="ARBA00022884"/>
    </source>
</evidence>
<dbReference type="Gene3D" id="3.30.1370.10">
    <property type="entry name" value="K Homology domain, type 1"/>
    <property type="match status" value="1"/>
</dbReference>
<evidence type="ECO:0000313" key="4">
    <source>
        <dbReference type="EMBL" id="KAF6143733.1"/>
    </source>
</evidence>
<protein>
    <recommendedName>
        <fullName evidence="3">KHDC4/BBP-like KH-domain type I domain-containing protein</fullName>
    </recommendedName>
</protein>
<accession>A0A7J7LM73</accession>
<dbReference type="GO" id="GO:0005634">
    <property type="term" value="C:nucleus"/>
    <property type="evidence" value="ECO:0007669"/>
    <property type="project" value="TreeGrafter"/>
</dbReference>
<name>A0A7J7LM73_9MAGN</name>
<proteinExistence type="predicted"/>
<feature type="transmembrane region" description="Helical" evidence="2">
    <location>
        <begin position="75"/>
        <end position="94"/>
    </location>
</feature>
<gene>
    <name evidence="4" type="ORF">GIB67_030623</name>
</gene>
<dbReference type="EMBL" id="JACGCM010002194">
    <property type="protein sequence ID" value="KAF6143733.1"/>
    <property type="molecule type" value="Genomic_DNA"/>
</dbReference>
<dbReference type="Pfam" id="PF22675">
    <property type="entry name" value="KH-I_KHDC4-BBP"/>
    <property type="match status" value="1"/>
</dbReference>
<feature type="transmembrane region" description="Helical" evidence="2">
    <location>
        <begin position="106"/>
        <end position="127"/>
    </location>
</feature>
<dbReference type="PANTHER" id="PTHR11208:SF104">
    <property type="entry name" value="OS02G0722700 PROTEIN"/>
    <property type="match status" value="1"/>
</dbReference>
<keyword evidence="2" id="KW-1133">Transmembrane helix</keyword>